<proteinExistence type="predicted"/>
<reference evidence="2" key="1">
    <citation type="journal article" date="2020" name="Phytopathology">
        <title>Genome Sequence Resources of Colletotrichum truncatum, C. plurivorum, C. musicola, and C. sojae: Four Species Pathogenic to Soybean (Glycine max).</title>
        <authorList>
            <person name="Rogerio F."/>
            <person name="Boufleur T.R."/>
            <person name="Ciampi-Guillardi M."/>
            <person name="Sukno S.A."/>
            <person name="Thon M.R."/>
            <person name="Massola Junior N.S."/>
            <person name="Baroncelli R."/>
        </authorList>
    </citation>
    <scope>NUCLEOTIDE SEQUENCE</scope>
    <source>
        <strain evidence="2">LFN0074</strain>
    </source>
</reference>
<dbReference type="PANTHER" id="PTHR39603">
    <property type="entry name" value="CYANOVIRIN-N DOMAIN-CONTAINING PROTEIN"/>
    <property type="match status" value="1"/>
</dbReference>
<gene>
    <name evidence="2" type="ORF">CMUS01_10630</name>
</gene>
<dbReference type="AlphaFoldDB" id="A0A8H6N8P8"/>
<comment type="caution">
    <text evidence="2">The sequence shown here is derived from an EMBL/GenBank/DDBJ whole genome shotgun (WGS) entry which is preliminary data.</text>
</comment>
<feature type="signal peptide" evidence="1">
    <location>
        <begin position="1"/>
        <end position="19"/>
    </location>
</feature>
<dbReference type="OrthoDB" id="2112446at2759"/>
<keyword evidence="1" id="KW-0732">Signal</keyword>
<evidence type="ECO:0000313" key="3">
    <source>
        <dbReference type="Proteomes" id="UP000639643"/>
    </source>
</evidence>
<keyword evidence="3" id="KW-1185">Reference proteome</keyword>
<feature type="chain" id="PRO_5034162352" evidence="1">
    <location>
        <begin position="20"/>
        <end position="175"/>
    </location>
</feature>
<sequence>MVKFTSSLIALAMAAAVTAAPAPTSQTTFSFAQWVEDIIANPETALTPQEAVAAASAVEVVASAGGLTKRAWCQDQFKSAPAGDAAACLDDLARKGAQGVECVIREDQSNIQMCQIGGAKVVSSKGSTGYESANCNDIARTGGLIFDSCWRADNTVKGSEICVTNRWIQVNILGV</sequence>
<evidence type="ECO:0000256" key="1">
    <source>
        <dbReference type="SAM" id="SignalP"/>
    </source>
</evidence>
<evidence type="ECO:0000313" key="2">
    <source>
        <dbReference type="EMBL" id="KAF6823565.1"/>
    </source>
</evidence>
<protein>
    <submittedName>
        <fullName evidence="2">Uncharacterized protein</fullName>
    </submittedName>
</protein>
<organism evidence="2 3">
    <name type="scientific">Colletotrichum musicola</name>
    <dbReference type="NCBI Taxonomy" id="2175873"/>
    <lineage>
        <taxon>Eukaryota</taxon>
        <taxon>Fungi</taxon>
        <taxon>Dikarya</taxon>
        <taxon>Ascomycota</taxon>
        <taxon>Pezizomycotina</taxon>
        <taxon>Sordariomycetes</taxon>
        <taxon>Hypocreomycetidae</taxon>
        <taxon>Glomerellales</taxon>
        <taxon>Glomerellaceae</taxon>
        <taxon>Colletotrichum</taxon>
        <taxon>Colletotrichum orchidearum species complex</taxon>
    </lineage>
</organism>
<accession>A0A8H6N8P8</accession>
<name>A0A8H6N8P8_9PEZI</name>
<dbReference type="EMBL" id="WIGM01000498">
    <property type="protein sequence ID" value="KAF6823565.1"/>
    <property type="molecule type" value="Genomic_DNA"/>
</dbReference>
<dbReference type="Proteomes" id="UP000639643">
    <property type="component" value="Unassembled WGS sequence"/>
</dbReference>
<dbReference type="PANTHER" id="PTHR39603:SF1">
    <property type="entry name" value="CYANOVIRIN-N DOMAIN-CONTAINING PROTEIN"/>
    <property type="match status" value="1"/>
</dbReference>